<keyword evidence="4" id="KW-0732">Signal</keyword>
<dbReference type="AlphaFoldDB" id="A0A8I6TDE4"/>
<evidence type="ECO:0000256" key="2">
    <source>
        <dbReference type="ARBA" id="ARBA00024195"/>
    </source>
</evidence>
<evidence type="ECO:0000313" key="6">
    <source>
        <dbReference type="EnsemblMetazoa" id="XP_014246331.1"/>
    </source>
</evidence>
<dbReference type="InterPro" id="IPR043504">
    <property type="entry name" value="Peptidase_S1_PA_chymotrypsin"/>
</dbReference>
<evidence type="ECO:0000256" key="1">
    <source>
        <dbReference type="ARBA" id="ARBA00023157"/>
    </source>
</evidence>
<accession>A0A8I6TDE4</accession>
<dbReference type="InterPro" id="IPR018114">
    <property type="entry name" value="TRYPSIN_HIS"/>
</dbReference>
<dbReference type="Pfam" id="PF00089">
    <property type="entry name" value="Trypsin"/>
    <property type="match status" value="1"/>
</dbReference>
<feature type="chain" id="PRO_5035298116" description="Peptidase S1 domain-containing protein" evidence="4">
    <location>
        <begin position="22"/>
        <end position="315"/>
    </location>
</feature>
<dbReference type="InterPro" id="IPR001254">
    <property type="entry name" value="Trypsin_dom"/>
</dbReference>
<comment type="similarity">
    <text evidence="2">Belongs to the peptidase S1 family. CLIP subfamily.</text>
</comment>
<reference evidence="6" key="1">
    <citation type="submission" date="2022-01" db="UniProtKB">
        <authorList>
            <consortium name="EnsemblMetazoa"/>
        </authorList>
    </citation>
    <scope>IDENTIFICATION</scope>
</reference>
<sequence length="315" mass="35026">MKLWFFKLSMFLVITFGGSEGSEVFGGRFANEGEFPFVVCISGEYLCGGALVTKSKVLTAGHCLKIVDKNGHMVDRNLNQTYVIGGSVNRKVKNAGYQERKVRRIWVHEGFRARPNREIDFHDIGVAVLVRPFDLSLTLQVTKMVSKDKSEFKQAWDSIVRSRKTCLGVGWGTSALKYDPATETDVTTATSSILKVMELIPANNETCNAKLYSPFEPDIMTQFGEVCLFSARDGESICGGDSGSPLICDGETYGLLSYGFQCGERNNAQVYLLYWHYIDYFHLSGAPPLHNRLAGNGLLYLLLPITVTITNTLRN</sequence>
<organism evidence="6 7">
    <name type="scientific">Cimex lectularius</name>
    <name type="common">Bed bug</name>
    <name type="synonym">Acanthia lectularia</name>
    <dbReference type="NCBI Taxonomy" id="79782"/>
    <lineage>
        <taxon>Eukaryota</taxon>
        <taxon>Metazoa</taxon>
        <taxon>Ecdysozoa</taxon>
        <taxon>Arthropoda</taxon>
        <taxon>Hexapoda</taxon>
        <taxon>Insecta</taxon>
        <taxon>Pterygota</taxon>
        <taxon>Neoptera</taxon>
        <taxon>Paraneoptera</taxon>
        <taxon>Hemiptera</taxon>
        <taxon>Heteroptera</taxon>
        <taxon>Panheteroptera</taxon>
        <taxon>Cimicomorpha</taxon>
        <taxon>Cimicidae</taxon>
        <taxon>Cimex</taxon>
    </lineage>
</organism>
<dbReference type="PANTHER" id="PTHR24256">
    <property type="entry name" value="TRYPTASE-RELATED"/>
    <property type="match status" value="1"/>
</dbReference>
<protein>
    <recommendedName>
        <fullName evidence="5">Peptidase S1 domain-containing protein</fullName>
    </recommendedName>
</protein>
<dbReference type="PROSITE" id="PS00134">
    <property type="entry name" value="TRYPSIN_HIS"/>
    <property type="match status" value="1"/>
</dbReference>
<evidence type="ECO:0000256" key="4">
    <source>
        <dbReference type="SAM" id="SignalP"/>
    </source>
</evidence>
<dbReference type="RefSeq" id="XP_014246331.1">
    <property type="nucleotide sequence ID" value="XM_014390845.2"/>
</dbReference>
<keyword evidence="3" id="KW-0645">Protease</keyword>
<evidence type="ECO:0000256" key="3">
    <source>
        <dbReference type="RuleBase" id="RU363034"/>
    </source>
</evidence>
<dbReference type="GO" id="GO:0004252">
    <property type="term" value="F:serine-type endopeptidase activity"/>
    <property type="evidence" value="ECO:0007669"/>
    <property type="project" value="InterPro"/>
</dbReference>
<dbReference type="InterPro" id="IPR009003">
    <property type="entry name" value="Peptidase_S1_PA"/>
</dbReference>
<dbReference type="GeneID" id="106664826"/>
<dbReference type="PRINTS" id="PR00722">
    <property type="entry name" value="CHYMOTRYPSIN"/>
</dbReference>
<dbReference type="InterPro" id="IPR001314">
    <property type="entry name" value="Peptidase_S1A"/>
</dbReference>
<feature type="domain" description="Peptidase S1" evidence="5">
    <location>
        <begin position="24"/>
        <end position="286"/>
    </location>
</feature>
<evidence type="ECO:0000313" key="7">
    <source>
        <dbReference type="Proteomes" id="UP000494040"/>
    </source>
</evidence>
<feature type="signal peptide" evidence="4">
    <location>
        <begin position="1"/>
        <end position="21"/>
    </location>
</feature>
<dbReference type="Gene3D" id="2.40.10.10">
    <property type="entry name" value="Trypsin-like serine proteases"/>
    <property type="match status" value="1"/>
</dbReference>
<keyword evidence="1" id="KW-1015">Disulfide bond</keyword>
<evidence type="ECO:0000259" key="5">
    <source>
        <dbReference type="PROSITE" id="PS50240"/>
    </source>
</evidence>
<dbReference type="Proteomes" id="UP000494040">
    <property type="component" value="Unassembled WGS sequence"/>
</dbReference>
<dbReference type="EnsemblMetazoa" id="XM_014390845.2">
    <property type="protein sequence ID" value="XP_014246331.1"/>
    <property type="gene ID" value="LOC106664826"/>
</dbReference>
<dbReference type="InterPro" id="IPR033116">
    <property type="entry name" value="TRYPSIN_SER"/>
</dbReference>
<dbReference type="PROSITE" id="PS50240">
    <property type="entry name" value="TRYPSIN_DOM"/>
    <property type="match status" value="1"/>
</dbReference>
<keyword evidence="7" id="KW-1185">Reference proteome</keyword>
<dbReference type="GO" id="GO:0006508">
    <property type="term" value="P:proteolysis"/>
    <property type="evidence" value="ECO:0007669"/>
    <property type="project" value="UniProtKB-KW"/>
</dbReference>
<dbReference type="PROSITE" id="PS00135">
    <property type="entry name" value="TRYPSIN_SER"/>
    <property type="match status" value="1"/>
</dbReference>
<dbReference type="InterPro" id="IPR051487">
    <property type="entry name" value="Ser/Thr_Proteases_Immune/Dev"/>
</dbReference>
<name>A0A8I6TDE4_CIMLE</name>
<keyword evidence="3" id="KW-0720">Serine protease</keyword>
<dbReference type="KEGG" id="clec:106664826"/>
<proteinExistence type="inferred from homology"/>
<dbReference type="OrthoDB" id="6755574at2759"/>
<dbReference type="SUPFAM" id="SSF50494">
    <property type="entry name" value="Trypsin-like serine proteases"/>
    <property type="match status" value="1"/>
</dbReference>
<keyword evidence="3" id="KW-0378">Hydrolase</keyword>
<dbReference type="SMART" id="SM00020">
    <property type="entry name" value="Tryp_SPc"/>
    <property type="match status" value="1"/>
</dbReference>